<dbReference type="PANTHER" id="PTHR33751:SF9">
    <property type="entry name" value="CYTOCHROME C4"/>
    <property type="match status" value="1"/>
</dbReference>
<organism evidence="9 10">
    <name type="scientific">Vibrio mimicus VM603</name>
    <dbReference type="NCBI Taxonomy" id="671074"/>
    <lineage>
        <taxon>Bacteria</taxon>
        <taxon>Pseudomonadati</taxon>
        <taxon>Pseudomonadota</taxon>
        <taxon>Gammaproteobacteria</taxon>
        <taxon>Vibrionales</taxon>
        <taxon>Vibrionaceae</taxon>
        <taxon>Vibrio</taxon>
    </lineage>
</organism>
<dbReference type="InterPro" id="IPR050597">
    <property type="entry name" value="Cytochrome_c_Oxidase_Subunit"/>
</dbReference>
<sequence length="102" mass="11224">MRHYFSLLCLSLLSINVFASGDPVLGQQKAPSCVFCHGSDGIATQPSYPNLNGLSAEYLFKSMKAYQNGERTGPMAEMMKAQLQRLNDQDLRDAAAFYASKP</sequence>
<keyword evidence="1" id="KW-0813">Transport</keyword>
<keyword evidence="2 6" id="KW-0349">Heme</keyword>
<keyword evidence="5 6" id="KW-0408">Iron</keyword>
<evidence type="ECO:0000256" key="5">
    <source>
        <dbReference type="ARBA" id="ARBA00023004"/>
    </source>
</evidence>
<dbReference type="PROSITE" id="PS51007">
    <property type="entry name" value="CYTC"/>
    <property type="match status" value="1"/>
</dbReference>
<gene>
    <name evidence="9" type="ORF">VMB_02300</name>
</gene>
<name>D2Y9N3_VIBMI</name>
<proteinExistence type="predicted"/>
<evidence type="ECO:0000256" key="3">
    <source>
        <dbReference type="ARBA" id="ARBA00022723"/>
    </source>
</evidence>
<accession>D2Y9N3</accession>
<dbReference type="GO" id="GO:0009055">
    <property type="term" value="F:electron transfer activity"/>
    <property type="evidence" value="ECO:0007669"/>
    <property type="project" value="InterPro"/>
</dbReference>
<dbReference type="InterPro" id="IPR009056">
    <property type="entry name" value="Cyt_c-like_dom"/>
</dbReference>
<evidence type="ECO:0000256" key="4">
    <source>
        <dbReference type="ARBA" id="ARBA00022982"/>
    </source>
</evidence>
<evidence type="ECO:0000256" key="1">
    <source>
        <dbReference type="ARBA" id="ARBA00022448"/>
    </source>
</evidence>
<dbReference type="AlphaFoldDB" id="D2Y9N3"/>
<dbReference type="PANTHER" id="PTHR33751">
    <property type="entry name" value="CBB3-TYPE CYTOCHROME C OXIDASE SUBUNIT FIXP"/>
    <property type="match status" value="1"/>
</dbReference>
<evidence type="ECO:0000313" key="9">
    <source>
        <dbReference type="EMBL" id="EEW08566.1"/>
    </source>
</evidence>
<evidence type="ECO:0000259" key="8">
    <source>
        <dbReference type="PROSITE" id="PS51007"/>
    </source>
</evidence>
<dbReference type="SUPFAM" id="SSF46626">
    <property type="entry name" value="Cytochrome c"/>
    <property type="match status" value="1"/>
</dbReference>
<keyword evidence="4" id="KW-0249">Electron transport</keyword>
<dbReference type="Pfam" id="PF00034">
    <property type="entry name" value="Cytochrom_C"/>
    <property type="match status" value="1"/>
</dbReference>
<evidence type="ECO:0000256" key="6">
    <source>
        <dbReference type="PROSITE-ProRule" id="PRU00433"/>
    </source>
</evidence>
<reference evidence="9 10" key="1">
    <citation type="journal article" date="2009" name="BMC Evol. Biol.">
        <title>Genomic taxonomy of Vibrios.</title>
        <authorList>
            <person name="Thompson C.C."/>
            <person name="Vicente A.C."/>
            <person name="Souza R.C."/>
            <person name="Vasconcelos A.T."/>
            <person name="Vesth T."/>
            <person name="Alves N.Jr."/>
            <person name="Ussery D.W."/>
            <person name="Iida T."/>
            <person name="Thompson F.L."/>
        </authorList>
    </citation>
    <scope>NUCLEOTIDE SEQUENCE [LARGE SCALE GENOMIC DNA]</scope>
    <source>
        <strain evidence="9 10">VM603</strain>
    </source>
</reference>
<dbReference type="GO" id="GO:0020037">
    <property type="term" value="F:heme binding"/>
    <property type="evidence" value="ECO:0007669"/>
    <property type="project" value="InterPro"/>
</dbReference>
<dbReference type="RefSeq" id="WP_001216763.1">
    <property type="nucleotide sequence ID" value="NZ_ACYU01000014.1"/>
</dbReference>
<dbReference type="GO" id="GO:0046872">
    <property type="term" value="F:metal ion binding"/>
    <property type="evidence" value="ECO:0007669"/>
    <property type="project" value="UniProtKB-KW"/>
</dbReference>
<dbReference type="EMBL" id="ACYU01000014">
    <property type="protein sequence ID" value="EEW08566.1"/>
    <property type="molecule type" value="Genomic_DNA"/>
</dbReference>
<dbReference type="InterPro" id="IPR036909">
    <property type="entry name" value="Cyt_c-like_dom_sf"/>
</dbReference>
<dbReference type="Proteomes" id="UP000004827">
    <property type="component" value="Unassembled WGS sequence"/>
</dbReference>
<comment type="caution">
    <text evidence="9">The sequence shown here is derived from an EMBL/GenBank/DDBJ whole genome shotgun (WGS) entry which is preliminary data.</text>
</comment>
<keyword evidence="7" id="KW-0732">Signal</keyword>
<dbReference type="Gene3D" id="1.10.760.10">
    <property type="entry name" value="Cytochrome c-like domain"/>
    <property type="match status" value="1"/>
</dbReference>
<protein>
    <submittedName>
        <fullName evidence="9">Cytochrome c554</fullName>
    </submittedName>
</protein>
<feature type="domain" description="Cytochrome c" evidence="8">
    <location>
        <begin position="16"/>
        <end position="102"/>
    </location>
</feature>
<keyword evidence="3 6" id="KW-0479">Metal-binding</keyword>
<evidence type="ECO:0000256" key="7">
    <source>
        <dbReference type="SAM" id="SignalP"/>
    </source>
</evidence>
<feature type="chain" id="PRO_5003039661" evidence="7">
    <location>
        <begin position="20"/>
        <end position="102"/>
    </location>
</feature>
<evidence type="ECO:0000256" key="2">
    <source>
        <dbReference type="ARBA" id="ARBA00022617"/>
    </source>
</evidence>
<feature type="signal peptide" evidence="7">
    <location>
        <begin position="1"/>
        <end position="19"/>
    </location>
</feature>
<evidence type="ECO:0000313" key="10">
    <source>
        <dbReference type="Proteomes" id="UP000004827"/>
    </source>
</evidence>